<keyword evidence="6" id="KW-0902">Two-component regulatory system</keyword>
<dbReference type="SUPFAM" id="SSF55785">
    <property type="entry name" value="PYP-like sensor domain (PAS domain)"/>
    <property type="match status" value="1"/>
</dbReference>
<dbReference type="SUPFAM" id="SSF47384">
    <property type="entry name" value="Homodimeric domain of signal transducing histidine kinase"/>
    <property type="match status" value="1"/>
</dbReference>
<dbReference type="InterPro" id="IPR000014">
    <property type="entry name" value="PAS"/>
</dbReference>
<dbReference type="InterPro" id="IPR035965">
    <property type="entry name" value="PAS-like_dom_sf"/>
</dbReference>
<reference evidence="9 10" key="1">
    <citation type="journal article" date="2016" name="Nat. Commun.">
        <title>Thousands of microbial genomes shed light on interconnected biogeochemical processes in an aquifer system.</title>
        <authorList>
            <person name="Anantharaman K."/>
            <person name="Brown C.T."/>
            <person name="Hug L.A."/>
            <person name="Sharon I."/>
            <person name="Castelle C.J."/>
            <person name="Probst A.J."/>
            <person name="Thomas B.C."/>
            <person name="Singh A."/>
            <person name="Wilkins M.J."/>
            <person name="Karaoz U."/>
            <person name="Brodie E.L."/>
            <person name="Williams K.H."/>
            <person name="Hubbard S.S."/>
            <person name="Banfield J.F."/>
        </authorList>
    </citation>
    <scope>NUCLEOTIDE SEQUENCE [LARGE SCALE GENOMIC DNA]</scope>
</reference>
<evidence type="ECO:0000256" key="5">
    <source>
        <dbReference type="ARBA" id="ARBA00022777"/>
    </source>
</evidence>
<dbReference type="SMART" id="SM00388">
    <property type="entry name" value="HisKA"/>
    <property type="match status" value="1"/>
</dbReference>
<gene>
    <name evidence="9" type="ORF">A2311_01235</name>
</gene>
<dbReference type="InterPro" id="IPR003594">
    <property type="entry name" value="HATPase_dom"/>
</dbReference>
<evidence type="ECO:0000256" key="6">
    <source>
        <dbReference type="ARBA" id="ARBA00023012"/>
    </source>
</evidence>
<dbReference type="InterPro" id="IPR005467">
    <property type="entry name" value="His_kinase_dom"/>
</dbReference>
<dbReference type="Proteomes" id="UP000178951">
    <property type="component" value="Unassembled WGS sequence"/>
</dbReference>
<keyword evidence="3" id="KW-0597">Phosphoprotein</keyword>
<dbReference type="PROSITE" id="PS50109">
    <property type="entry name" value="HIS_KIN"/>
    <property type="match status" value="1"/>
</dbReference>
<dbReference type="Pfam" id="PF00989">
    <property type="entry name" value="PAS"/>
    <property type="match status" value="1"/>
</dbReference>
<evidence type="ECO:0000256" key="2">
    <source>
        <dbReference type="ARBA" id="ARBA00012438"/>
    </source>
</evidence>
<evidence type="ECO:0000256" key="1">
    <source>
        <dbReference type="ARBA" id="ARBA00000085"/>
    </source>
</evidence>
<sequence>MANQNIYQQLFESATIGMGIADQKGKIIDANPQAARLLGCSLPELINTNLFDLLVDPTERERLRKSLEQNGTATDFEIKLKEHGNHAGVFLAGATLQKQAEEKHIFFCFQDISSRKNAEETIKYLLSELQNLDSLKTEFLLTVSHELRTPLSIIREGVSQILEGLRGPILPEQQKALAFALNNIDRLTRLINNLLNMSKIEAGRVEIHLEEIELLPLLDELREDFQKQAAEKGLSLKFTLPANPIQLKTDKDKLTQILTNLLCNALKFTQRGSIELIMTDKPTELEFQVVDSGPGIPPEHHRRVFSKFEQFSRQAGPGEKGTGLGLAISKGLVELLGGQISFHSTIGQGTTFTVTLPKISGKRSS</sequence>
<dbReference type="EC" id="2.7.13.3" evidence="2"/>
<dbReference type="AlphaFoldDB" id="A0A1F4TNL6"/>
<dbReference type="FunFam" id="3.30.565.10:FF:000049">
    <property type="entry name" value="Two-component sensor histidine kinase"/>
    <property type="match status" value="1"/>
</dbReference>
<dbReference type="InterPro" id="IPR003661">
    <property type="entry name" value="HisK_dim/P_dom"/>
</dbReference>
<dbReference type="EMBL" id="MEUF01000046">
    <property type="protein sequence ID" value="OGC34304.1"/>
    <property type="molecule type" value="Genomic_DNA"/>
</dbReference>
<dbReference type="InterPro" id="IPR050736">
    <property type="entry name" value="Sensor_HK_Regulatory"/>
</dbReference>
<dbReference type="PRINTS" id="PR00344">
    <property type="entry name" value="BCTRLSENSOR"/>
</dbReference>
<comment type="caution">
    <text evidence="9">The sequence shown here is derived from an EMBL/GenBank/DDBJ whole genome shotgun (WGS) entry which is preliminary data.</text>
</comment>
<keyword evidence="5" id="KW-0418">Kinase</keyword>
<dbReference type="Gene3D" id="1.10.287.130">
    <property type="match status" value="1"/>
</dbReference>
<dbReference type="SUPFAM" id="SSF55874">
    <property type="entry name" value="ATPase domain of HSP90 chaperone/DNA topoisomerase II/histidine kinase"/>
    <property type="match status" value="1"/>
</dbReference>
<dbReference type="SMART" id="SM00091">
    <property type="entry name" value="PAS"/>
    <property type="match status" value="1"/>
</dbReference>
<dbReference type="CDD" id="cd16922">
    <property type="entry name" value="HATPase_EvgS-ArcB-TorS-like"/>
    <property type="match status" value="1"/>
</dbReference>
<evidence type="ECO:0000313" key="9">
    <source>
        <dbReference type="EMBL" id="OGC34304.1"/>
    </source>
</evidence>
<dbReference type="InterPro" id="IPR004358">
    <property type="entry name" value="Sig_transdc_His_kin-like_C"/>
</dbReference>
<dbReference type="Gene3D" id="3.30.565.10">
    <property type="entry name" value="Histidine kinase-like ATPase, C-terminal domain"/>
    <property type="match status" value="1"/>
</dbReference>
<protein>
    <recommendedName>
        <fullName evidence="2">histidine kinase</fullName>
        <ecNumber evidence="2">2.7.13.3</ecNumber>
    </recommendedName>
</protein>
<dbReference type="CDD" id="cd00082">
    <property type="entry name" value="HisKA"/>
    <property type="match status" value="1"/>
</dbReference>
<dbReference type="InterPro" id="IPR036890">
    <property type="entry name" value="HATPase_C_sf"/>
</dbReference>
<dbReference type="InterPro" id="IPR013767">
    <property type="entry name" value="PAS_fold"/>
</dbReference>
<evidence type="ECO:0000313" key="10">
    <source>
        <dbReference type="Proteomes" id="UP000178951"/>
    </source>
</evidence>
<name>A0A1F4TNL6_UNCSA</name>
<evidence type="ECO:0000259" key="8">
    <source>
        <dbReference type="PROSITE" id="PS50112"/>
    </source>
</evidence>
<evidence type="ECO:0000256" key="3">
    <source>
        <dbReference type="ARBA" id="ARBA00022553"/>
    </source>
</evidence>
<organism evidence="9 10">
    <name type="scientific">candidate division WOR-1 bacterium RIFOXYB2_FULL_48_7</name>
    <dbReference type="NCBI Taxonomy" id="1802583"/>
    <lineage>
        <taxon>Bacteria</taxon>
        <taxon>Bacillati</taxon>
        <taxon>Saganbacteria</taxon>
    </lineage>
</organism>
<dbReference type="PANTHER" id="PTHR43711">
    <property type="entry name" value="TWO-COMPONENT HISTIDINE KINASE"/>
    <property type="match status" value="1"/>
</dbReference>
<dbReference type="STRING" id="1802583.A2311_01235"/>
<dbReference type="CDD" id="cd00130">
    <property type="entry name" value="PAS"/>
    <property type="match status" value="1"/>
</dbReference>
<dbReference type="InterPro" id="IPR036097">
    <property type="entry name" value="HisK_dim/P_sf"/>
</dbReference>
<dbReference type="Pfam" id="PF00512">
    <property type="entry name" value="HisKA"/>
    <property type="match status" value="1"/>
</dbReference>
<dbReference type="GO" id="GO:0000155">
    <property type="term" value="F:phosphorelay sensor kinase activity"/>
    <property type="evidence" value="ECO:0007669"/>
    <property type="project" value="InterPro"/>
</dbReference>
<dbReference type="Gene3D" id="3.30.450.20">
    <property type="entry name" value="PAS domain"/>
    <property type="match status" value="1"/>
</dbReference>
<keyword evidence="4" id="KW-0808">Transferase</keyword>
<dbReference type="GO" id="GO:0006355">
    <property type="term" value="P:regulation of DNA-templated transcription"/>
    <property type="evidence" value="ECO:0007669"/>
    <property type="project" value="InterPro"/>
</dbReference>
<evidence type="ECO:0000259" key="7">
    <source>
        <dbReference type="PROSITE" id="PS50109"/>
    </source>
</evidence>
<feature type="domain" description="PAS" evidence="8">
    <location>
        <begin position="3"/>
        <end position="69"/>
    </location>
</feature>
<dbReference type="PROSITE" id="PS50112">
    <property type="entry name" value="PAS"/>
    <property type="match status" value="1"/>
</dbReference>
<dbReference type="Pfam" id="PF02518">
    <property type="entry name" value="HATPase_c"/>
    <property type="match status" value="1"/>
</dbReference>
<dbReference type="SMART" id="SM00387">
    <property type="entry name" value="HATPase_c"/>
    <property type="match status" value="1"/>
</dbReference>
<proteinExistence type="predicted"/>
<dbReference type="PANTHER" id="PTHR43711:SF29">
    <property type="entry name" value="HISTIDINE KINASE"/>
    <property type="match status" value="1"/>
</dbReference>
<comment type="catalytic activity">
    <reaction evidence="1">
        <text>ATP + protein L-histidine = ADP + protein N-phospho-L-histidine.</text>
        <dbReference type="EC" id="2.7.13.3"/>
    </reaction>
</comment>
<accession>A0A1F4TNL6</accession>
<feature type="domain" description="Histidine kinase" evidence="7">
    <location>
        <begin position="142"/>
        <end position="360"/>
    </location>
</feature>
<dbReference type="NCBIfam" id="TIGR00229">
    <property type="entry name" value="sensory_box"/>
    <property type="match status" value="1"/>
</dbReference>
<evidence type="ECO:0000256" key="4">
    <source>
        <dbReference type="ARBA" id="ARBA00022679"/>
    </source>
</evidence>